<evidence type="ECO:0000259" key="2">
    <source>
        <dbReference type="Pfam" id="PF11412"/>
    </source>
</evidence>
<name>A0A363UJN9_9GAMM</name>
<dbReference type="SUPFAM" id="SSF74863">
    <property type="entry name" value="Thiol:disulfide interchange protein DsbD, N-terminal domain (DsbD-alpha)"/>
    <property type="match status" value="1"/>
</dbReference>
<dbReference type="OrthoDB" id="9811036at2"/>
<dbReference type="Proteomes" id="UP000251800">
    <property type="component" value="Unassembled WGS sequence"/>
</dbReference>
<dbReference type="GO" id="GO:0015035">
    <property type="term" value="F:protein-disulfide reductase activity"/>
    <property type="evidence" value="ECO:0007669"/>
    <property type="project" value="TreeGrafter"/>
</dbReference>
<feature type="chain" id="PRO_5016793490" description="Thiol:disulfide interchange protein DsbD N-terminal domain-containing protein" evidence="1">
    <location>
        <begin position="21"/>
        <end position="135"/>
    </location>
</feature>
<dbReference type="AlphaFoldDB" id="A0A363UJN9"/>
<dbReference type="PANTHER" id="PTHR32234:SF0">
    <property type="entry name" value="THIOL:DISULFIDE INTERCHANGE PROTEIN DSBD"/>
    <property type="match status" value="1"/>
</dbReference>
<feature type="domain" description="Thiol:disulfide interchange protein DsbD N-terminal" evidence="2">
    <location>
        <begin position="28"/>
        <end position="132"/>
    </location>
</feature>
<dbReference type="RefSeq" id="WP_109720566.1">
    <property type="nucleotide sequence ID" value="NZ_QEQK01000009.1"/>
</dbReference>
<dbReference type="InterPro" id="IPR028250">
    <property type="entry name" value="DsbDN"/>
</dbReference>
<evidence type="ECO:0000313" key="3">
    <source>
        <dbReference type="EMBL" id="PWN55642.1"/>
    </source>
</evidence>
<sequence length="135" mass="14408">MGSRHLLSLMLCAVLPLASAAGLSQTSAFLPADQAFASDVWSEADGHTVAWTIAPGYYLYGHALAFEIDGQAVAADVPPGTPYHDAHFGEVSIYRDQLFVTLPAGSDGTELVIHYQGCADAGLCYPPQQRRYPLP</sequence>
<organism evidence="3 4">
    <name type="scientific">Abyssibacter profundi</name>
    <dbReference type="NCBI Taxonomy" id="2182787"/>
    <lineage>
        <taxon>Bacteria</taxon>
        <taxon>Pseudomonadati</taxon>
        <taxon>Pseudomonadota</taxon>
        <taxon>Gammaproteobacteria</taxon>
        <taxon>Chromatiales</taxon>
        <taxon>Oceanococcaceae</taxon>
        <taxon>Abyssibacter</taxon>
    </lineage>
</organism>
<dbReference type="InterPro" id="IPR036929">
    <property type="entry name" value="DsbDN_sf"/>
</dbReference>
<evidence type="ECO:0000313" key="4">
    <source>
        <dbReference type="Proteomes" id="UP000251800"/>
    </source>
</evidence>
<keyword evidence="1" id="KW-0732">Signal</keyword>
<protein>
    <recommendedName>
        <fullName evidence="2">Thiol:disulfide interchange protein DsbD N-terminal domain-containing protein</fullName>
    </recommendedName>
</protein>
<dbReference type="PANTHER" id="PTHR32234">
    <property type="entry name" value="THIOL:DISULFIDE INTERCHANGE PROTEIN DSBD"/>
    <property type="match status" value="1"/>
</dbReference>
<evidence type="ECO:0000256" key="1">
    <source>
        <dbReference type="SAM" id="SignalP"/>
    </source>
</evidence>
<accession>A0A363UJN9</accession>
<dbReference type="EMBL" id="QEQK01000009">
    <property type="protein sequence ID" value="PWN55642.1"/>
    <property type="molecule type" value="Genomic_DNA"/>
</dbReference>
<dbReference type="Gene3D" id="2.60.40.1250">
    <property type="entry name" value="Thiol:disulfide interchange protein DsbD, N-terminal domain"/>
    <property type="match status" value="1"/>
</dbReference>
<comment type="caution">
    <text evidence="3">The sequence shown here is derived from an EMBL/GenBank/DDBJ whole genome shotgun (WGS) entry which is preliminary data.</text>
</comment>
<feature type="signal peptide" evidence="1">
    <location>
        <begin position="1"/>
        <end position="20"/>
    </location>
</feature>
<dbReference type="Pfam" id="PF11412">
    <property type="entry name" value="DsbD_N"/>
    <property type="match status" value="1"/>
</dbReference>
<proteinExistence type="predicted"/>
<gene>
    <name evidence="3" type="ORF">DEH80_11080</name>
</gene>
<dbReference type="GO" id="GO:0045454">
    <property type="term" value="P:cell redox homeostasis"/>
    <property type="evidence" value="ECO:0007669"/>
    <property type="project" value="TreeGrafter"/>
</dbReference>
<reference evidence="3 4" key="1">
    <citation type="submission" date="2018-05" db="EMBL/GenBank/DDBJ databases">
        <title>Abyssibacter profundi OUC007T gen. nov., sp. nov, a marine bacterium isolated from seawater of the Mariana Trench.</title>
        <authorList>
            <person name="Zhou S."/>
        </authorList>
    </citation>
    <scope>NUCLEOTIDE SEQUENCE [LARGE SCALE GENOMIC DNA]</scope>
    <source>
        <strain evidence="3 4">OUC007</strain>
    </source>
</reference>
<keyword evidence="4" id="KW-1185">Reference proteome</keyword>